<evidence type="ECO:0000256" key="3">
    <source>
        <dbReference type="ARBA" id="ARBA00022448"/>
    </source>
</evidence>
<keyword evidence="3" id="KW-0813">Transport</keyword>
<dbReference type="AlphaFoldDB" id="A0A1Z5J947"/>
<evidence type="ECO:0000256" key="1">
    <source>
        <dbReference type="ARBA" id="ARBA00004141"/>
    </source>
</evidence>
<evidence type="ECO:0000256" key="7">
    <source>
        <dbReference type="SAM" id="MobiDB-lite"/>
    </source>
</evidence>
<dbReference type="Pfam" id="PF08627">
    <property type="entry name" value="CRT-like"/>
    <property type="match status" value="1"/>
</dbReference>
<organism evidence="9 10">
    <name type="scientific">Fistulifera solaris</name>
    <name type="common">Oleaginous diatom</name>
    <dbReference type="NCBI Taxonomy" id="1519565"/>
    <lineage>
        <taxon>Eukaryota</taxon>
        <taxon>Sar</taxon>
        <taxon>Stramenopiles</taxon>
        <taxon>Ochrophyta</taxon>
        <taxon>Bacillariophyta</taxon>
        <taxon>Bacillariophyceae</taxon>
        <taxon>Bacillariophycidae</taxon>
        <taxon>Naviculales</taxon>
        <taxon>Naviculaceae</taxon>
        <taxon>Fistulifera</taxon>
    </lineage>
</organism>
<feature type="region of interest" description="Disordered" evidence="7">
    <location>
        <begin position="219"/>
        <end position="246"/>
    </location>
</feature>
<feature type="transmembrane region" description="Helical" evidence="8">
    <location>
        <begin position="91"/>
        <end position="108"/>
    </location>
</feature>
<dbReference type="GO" id="GO:0016020">
    <property type="term" value="C:membrane"/>
    <property type="evidence" value="ECO:0007669"/>
    <property type="project" value="UniProtKB-SubCell"/>
</dbReference>
<evidence type="ECO:0000313" key="10">
    <source>
        <dbReference type="Proteomes" id="UP000198406"/>
    </source>
</evidence>
<protein>
    <submittedName>
        <fullName evidence="9">Uncharacterized protein</fullName>
    </submittedName>
</protein>
<feature type="transmembrane region" description="Helical" evidence="8">
    <location>
        <begin position="490"/>
        <end position="509"/>
    </location>
</feature>
<comment type="subcellular location">
    <subcellularLocation>
        <location evidence="1">Membrane</location>
        <topology evidence="1">Multi-pass membrane protein</topology>
    </subcellularLocation>
</comment>
<reference evidence="9 10" key="1">
    <citation type="journal article" date="2015" name="Plant Cell">
        <title>Oil accumulation by the oleaginous diatom Fistulifera solaris as revealed by the genome and transcriptome.</title>
        <authorList>
            <person name="Tanaka T."/>
            <person name="Maeda Y."/>
            <person name="Veluchamy A."/>
            <person name="Tanaka M."/>
            <person name="Abida H."/>
            <person name="Marechal E."/>
            <person name="Bowler C."/>
            <person name="Muto M."/>
            <person name="Sunaga Y."/>
            <person name="Tanaka M."/>
            <person name="Yoshino T."/>
            <person name="Taniguchi T."/>
            <person name="Fukuda Y."/>
            <person name="Nemoto M."/>
            <person name="Matsumoto M."/>
            <person name="Wong P.S."/>
            <person name="Aburatani S."/>
            <person name="Fujibuchi W."/>
        </authorList>
    </citation>
    <scope>NUCLEOTIDE SEQUENCE [LARGE SCALE GENOMIC DNA]</scope>
    <source>
        <strain evidence="9 10">JPCC DA0580</strain>
    </source>
</reference>
<dbReference type="Proteomes" id="UP000198406">
    <property type="component" value="Unassembled WGS sequence"/>
</dbReference>
<feature type="transmembrane region" description="Helical" evidence="8">
    <location>
        <begin position="429"/>
        <end position="448"/>
    </location>
</feature>
<feature type="transmembrane region" description="Helical" evidence="8">
    <location>
        <begin position="190"/>
        <end position="210"/>
    </location>
</feature>
<keyword evidence="10" id="KW-1185">Reference proteome</keyword>
<feature type="transmembrane region" description="Helical" evidence="8">
    <location>
        <begin position="356"/>
        <end position="379"/>
    </location>
</feature>
<dbReference type="EMBL" id="BDSP01000017">
    <property type="protein sequence ID" value="GAX10479.1"/>
    <property type="molecule type" value="Genomic_DNA"/>
</dbReference>
<name>A0A1Z5J947_FISSO</name>
<evidence type="ECO:0000256" key="2">
    <source>
        <dbReference type="ARBA" id="ARBA00006690"/>
    </source>
</evidence>
<proteinExistence type="inferred from homology"/>
<keyword evidence="6 8" id="KW-0472">Membrane</keyword>
<feature type="transmembrane region" description="Helical" evidence="8">
    <location>
        <begin position="128"/>
        <end position="149"/>
    </location>
</feature>
<evidence type="ECO:0000256" key="6">
    <source>
        <dbReference type="ARBA" id="ARBA00023136"/>
    </source>
</evidence>
<keyword evidence="5 8" id="KW-1133">Transmembrane helix</keyword>
<feature type="transmembrane region" description="Helical" evidence="8">
    <location>
        <begin position="325"/>
        <end position="344"/>
    </location>
</feature>
<sequence length="531" mass="59411">MNEHSQLDTRIRNYGATSETDGYDTQSYDETLDDQWQDESEMDHDNQSQSNQSSFVYWVWNRLKSSLRIIANVENLWDSDMELSIDQRRRNHLVVLFWFVILALSYAGERSTFKLLVDRTAPFRLLTVEAVTGAHALLLGIIVMTGYFLKTPSSKIKLGIPLIDVAIMALLDTLCILLVFVSGYRVPPTLTVILVQFTLPLTAFLTQFGHPDGLCSLTRKSDQDTRRTRNASNEDDGRHTSSTERSLTTSALYSLANETCTADSDLPPRTAVSGYGGLAKEHVWGSLILFFAVMFALLPAFVTLIDPNEFMYADSIPTRTAINTLLYVSSCIPAAIVTLYKEHVFLQFKQPVNMNYLNLLLATFQFIVASVMSPLLFVLQGLGAHGDWTEQYPSTQFSENYSDGVQCFVGGLSETDQESKYPESAFCDYSLLLVLIHVTSVVLVGVAVDKIVNAGATKVMYRGVSAGIIVSVLCMHFYDMNIPDFNYGPVIDGLNLFCLILLILGSEVYHRVTLQDSTFETEYAPIENIYE</sequence>
<comment type="similarity">
    <text evidence="2">Belongs to the CRT-like transporter family.</text>
</comment>
<evidence type="ECO:0000256" key="8">
    <source>
        <dbReference type="SAM" id="Phobius"/>
    </source>
</evidence>
<evidence type="ECO:0000256" key="5">
    <source>
        <dbReference type="ARBA" id="ARBA00022989"/>
    </source>
</evidence>
<feature type="transmembrane region" description="Helical" evidence="8">
    <location>
        <begin position="283"/>
        <end position="305"/>
    </location>
</feature>
<feature type="transmembrane region" description="Helical" evidence="8">
    <location>
        <begin position="161"/>
        <end position="184"/>
    </location>
</feature>
<dbReference type="InParanoid" id="A0A1Z5J947"/>
<feature type="transmembrane region" description="Helical" evidence="8">
    <location>
        <begin position="460"/>
        <end position="478"/>
    </location>
</feature>
<dbReference type="InterPro" id="IPR013936">
    <property type="entry name" value="CRT-like"/>
</dbReference>
<keyword evidence="4 8" id="KW-0812">Transmembrane</keyword>
<comment type="caution">
    <text evidence="9">The sequence shown here is derived from an EMBL/GenBank/DDBJ whole genome shotgun (WGS) entry which is preliminary data.</text>
</comment>
<accession>A0A1Z5J947</accession>
<gene>
    <name evidence="9" type="ORF">FisN_21Lh177</name>
</gene>
<dbReference type="OrthoDB" id="416555at2759"/>
<evidence type="ECO:0000256" key="4">
    <source>
        <dbReference type="ARBA" id="ARBA00022692"/>
    </source>
</evidence>
<evidence type="ECO:0000313" key="9">
    <source>
        <dbReference type="EMBL" id="GAX10479.1"/>
    </source>
</evidence>